<proteinExistence type="predicted"/>
<organism evidence="1 2">
    <name type="scientific">Ensete ventricosum</name>
    <name type="common">Abyssinian banana</name>
    <name type="synonym">Musa ensete</name>
    <dbReference type="NCBI Taxonomy" id="4639"/>
    <lineage>
        <taxon>Eukaryota</taxon>
        <taxon>Viridiplantae</taxon>
        <taxon>Streptophyta</taxon>
        <taxon>Embryophyta</taxon>
        <taxon>Tracheophyta</taxon>
        <taxon>Spermatophyta</taxon>
        <taxon>Magnoliopsida</taxon>
        <taxon>Liliopsida</taxon>
        <taxon>Zingiberales</taxon>
        <taxon>Musaceae</taxon>
        <taxon>Ensete</taxon>
    </lineage>
</organism>
<name>A0A426ZMD8_ENSVE</name>
<dbReference type="AlphaFoldDB" id="A0A426ZMD8"/>
<protein>
    <submittedName>
        <fullName evidence="1">Uncharacterized protein</fullName>
    </submittedName>
</protein>
<sequence length="145" mass="16753">MKVDYLALKIRSCNHTADVHTLICKNNTTYRIALSSVQNYSVQLTTIAILLSKVRHFESYRPVRAKKREKREILDVQRCSPNPDKSCLRAFSTLRKENLRSRGEENDATHGLLTEALREIPSPSVGFSGRRRFFSLHKEKKRLPV</sequence>
<reference evidence="1 2" key="1">
    <citation type="journal article" date="2014" name="Agronomy (Basel)">
        <title>A Draft Genome Sequence for Ensete ventricosum, the Drought-Tolerant Tree Against Hunger.</title>
        <authorList>
            <person name="Harrison J."/>
            <person name="Moore K.A."/>
            <person name="Paszkiewicz K."/>
            <person name="Jones T."/>
            <person name="Grant M."/>
            <person name="Ambacheew D."/>
            <person name="Muzemil S."/>
            <person name="Studholme D.J."/>
        </authorList>
    </citation>
    <scope>NUCLEOTIDE SEQUENCE [LARGE SCALE GENOMIC DNA]</scope>
</reference>
<evidence type="ECO:0000313" key="2">
    <source>
        <dbReference type="Proteomes" id="UP000287651"/>
    </source>
</evidence>
<accession>A0A426ZMD8</accession>
<comment type="caution">
    <text evidence="1">The sequence shown here is derived from an EMBL/GenBank/DDBJ whole genome shotgun (WGS) entry which is preliminary data.</text>
</comment>
<dbReference type="EMBL" id="AMZH03005911">
    <property type="protein sequence ID" value="RRT65163.1"/>
    <property type="molecule type" value="Genomic_DNA"/>
</dbReference>
<dbReference type="Proteomes" id="UP000287651">
    <property type="component" value="Unassembled WGS sequence"/>
</dbReference>
<evidence type="ECO:0000313" key="1">
    <source>
        <dbReference type="EMBL" id="RRT65163.1"/>
    </source>
</evidence>
<gene>
    <name evidence="1" type="ORF">B296_00041256</name>
</gene>